<dbReference type="CDD" id="cd03801">
    <property type="entry name" value="GT4_PimA-like"/>
    <property type="match status" value="1"/>
</dbReference>
<dbReference type="Pfam" id="PF00534">
    <property type="entry name" value="Glycos_transf_1"/>
    <property type="match status" value="1"/>
</dbReference>
<evidence type="ECO:0000313" key="2">
    <source>
        <dbReference type="EMBL" id="TNC53048.1"/>
    </source>
</evidence>
<name>A0A5C4N5W5_9RHOB</name>
<comment type="caution">
    <text evidence="2">The sequence shown here is derived from an EMBL/GenBank/DDBJ whole genome shotgun (WGS) entry which is preliminary data.</text>
</comment>
<dbReference type="Proteomes" id="UP000305887">
    <property type="component" value="Unassembled WGS sequence"/>
</dbReference>
<evidence type="ECO:0000313" key="3">
    <source>
        <dbReference type="Proteomes" id="UP000305887"/>
    </source>
</evidence>
<accession>A0A5C4N5W5</accession>
<protein>
    <submittedName>
        <fullName evidence="2">Glycosyltransferase family 4 protein</fullName>
    </submittedName>
</protein>
<dbReference type="PANTHER" id="PTHR45947">
    <property type="entry name" value="SULFOQUINOVOSYL TRANSFERASE SQD2"/>
    <property type="match status" value="1"/>
</dbReference>
<reference evidence="2 3" key="1">
    <citation type="submission" date="2019-06" db="EMBL/GenBank/DDBJ databases">
        <title>YIM 131921 draft genome.</title>
        <authorList>
            <person name="Jiang L."/>
        </authorList>
    </citation>
    <scope>NUCLEOTIDE SEQUENCE [LARGE SCALE GENOMIC DNA]</scope>
    <source>
        <strain evidence="2 3">YIM 131921</strain>
    </source>
</reference>
<dbReference type="EMBL" id="VDFU01000001">
    <property type="protein sequence ID" value="TNC53048.1"/>
    <property type="molecule type" value="Genomic_DNA"/>
</dbReference>
<sequence length="348" mass="37773">MRDPAQVQVIAPNFKKRLSGVTSTVFRLVPVQAGDLAVVVTGPAIPDDLPQVRLRDLLLMPKHGPDGPRVWHARRNLEMLGGLALRVLGKDLRLVFTSASQRRHTGFTKALIRQMDAVVSTSARTAAYLERPSVVVHHGIDVEAFRPVPDRAALRATLGLPSGPLVGCFGRVRAQKGTDLFVDAMIAVLSQRPDGGGIILGRATAEHREFQRGLETRIAQAGLSNRLRFMGEVPVGEIAQWYQALDLFLAPQRWEGFGVTPIEAMACGVPVVATRVGAFEEQVVDGATGLLIPPNDAQAMIATLHGALSDPARLALWGTAARDHVVANFRIEAEAARLNALYRELLRR</sequence>
<dbReference type="PANTHER" id="PTHR45947:SF3">
    <property type="entry name" value="SULFOQUINOVOSYL TRANSFERASE SQD2"/>
    <property type="match status" value="1"/>
</dbReference>
<dbReference type="Gene3D" id="3.40.50.2000">
    <property type="entry name" value="Glycogen Phosphorylase B"/>
    <property type="match status" value="1"/>
</dbReference>
<evidence type="ECO:0000259" key="1">
    <source>
        <dbReference type="Pfam" id="PF00534"/>
    </source>
</evidence>
<keyword evidence="2" id="KW-0808">Transferase</keyword>
<dbReference type="GO" id="GO:0016758">
    <property type="term" value="F:hexosyltransferase activity"/>
    <property type="evidence" value="ECO:0007669"/>
    <property type="project" value="TreeGrafter"/>
</dbReference>
<dbReference type="InterPro" id="IPR050194">
    <property type="entry name" value="Glycosyltransferase_grp1"/>
</dbReference>
<dbReference type="InterPro" id="IPR001296">
    <property type="entry name" value="Glyco_trans_1"/>
</dbReference>
<dbReference type="AlphaFoldDB" id="A0A5C4N5W5"/>
<dbReference type="OrthoDB" id="5490290at2"/>
<gene>
    <name evidence="2" type="ORF">FHG66_01060</name>
</gene>
<dbReference type="SUPFAM" id="SSF53756">
    <property type="entry name" value="UDP-Glycosyltransferase/glycogen phosphorylase"/>
    <property type="match status" value="1"/>
</dbReference>
<proteinExistence type="predicted"/>
<keyword evidence="3" id="KW-1185">Reference proteome</keyword>
<organism evidence="2 3">
    <name type="scientific">Rubellimicrobium rubrum</name>
    <dbReference type="NCBI Taxonomy" id="2585369"/>
    <lineage>
        <taxon>Bacteria</taxon>
        <taxon>Pseudomonadati</taxon>
        <taxon>Pseudomonadota</taxon>
        <taxon>Alphaproteobacteria</taxon>
        <taxon>Rhodobacterales</taxon>
        <taxon>Roseobacteraceae</taxon>
        <taxon>Rubellimicrobium</taxon>
    </lineage>
</organism>
<feature type="domain" description="Glycosyl transferase family 1" evidence="1">
    <location>
        <begin position="162"/>
        <end position="323"/>
    </location>
</feature>